<reference evidence="7 8" key="1">
    <citation type="submission" date="2014-02" db="EMBL/GenBank/DDBJ databases">
        <title>Genome sequence of Brachybacterium phenoliresistens strain W13A50.</title>
        <authorList>
            <person name="Wang X."/>
        </authorList>
    </citation>
    <scope>NUCLEOTIDE SEQUENCE [LARGE SCALE GENOMIC DNA]</scope>
    <source>
        <strain evidence="7 8">W13A50</strain>
    </source>
</reference>
<comment type="subcellular location">
    <subcellularLocation>
        <location evidence="6">Cell membrane</location>
        <topology evidence="6">Multi-pass membrane protein</topology>
    </subcellularLocation>
    <subcellularLocation>
        <location evidence="1">Membrane</location>
        <topology evidence="1">Multi-pass membrane protein</topology>
    </subcellularLocation>
</comment>
<dbReference type="HOGENOM" id="CLU_059164_1_0_11"/>
<name>Z9JXI1_9MICO</name>
<dbReference type="InterPro" id="IPR002781">
    <property type="entry name" value="TM_pro_TauE-like"/>
</dbReference>
<organism evidence="7 8">
    <name type="scientific">Brachybacterium phenoliresistens</name>
    <dbReference type="NCBI Taxonomy" id="396014"/>
    <lineage>
        <taxon>Bacteria</taxon>
        <taxon>Bacillati</taxon>
        <taxon>Actinomycetota</taxon>
        <taxon>Actinomycetes</taxon>
        <taxon>Micrococcales</taxon>
        <taxon>Dermabacteraceae</taxon>
        <taxon>Brachybacterium</taxon>
    </lineage>
</organism>
<feature type="transmembrane region" description="Helical" evidence="6">
    <location>
        <begin position="261"/>
        <end position="280"/>
    </location>
</feature>
<dbReference type="Proteomes" id="UP000023067">
    <property type="component" value="Unassembled WGS sequence"/>
</dbReference>
<evidence type="ECO:0000313" key="7">
    <source>
        <dbReference type="EMBL" id="EWS83060.1"/>
    </source>
</evidence>
<dbReference type="STRING" id="396014.BF93_00395"/>
<evidence type="ECO:0000256" key="1">
    <source>
        <dbReference type="ARBA" id="ARBA00004141"/>
    </source>
</evidence>
<dbReference type="GO" id="GO:0005886">
    <property type="term" value="C:plasma membrane"/>
    <property type="evidence" value="ECO:0007669"/>
    <property type="project" value="UniProtKB-SubCell"/>
</dbReference>
<evidence type="ECO:0000256" key="3">
    <source>
        <dbReference type="ARBA" id="ARBA00022692"/>
    </source>
</evidence>
<dbReference type="PANTHER" id="PTHR43701">
    <property type="entry name" value="MEMBRANE TRANSPORTER PROTEIN MJ0441-RELATED"/>
    <property type="match status" value="1"/>
</dbReference>
<evidence type="ECO:0000256" key="4">
    <source>
        <dbReference type="ARBA" id="ARBA00022989"/>
    </source>
</evidence>
<feature type="transmembrane region" description="Helical" evidence="6">
    <location>
        <begin position="232"/>
        <end position="255"/>
    </location>
</feature>
<dbReference type="EMBL" id="JDYK01000001">
    <property type="protein sequence ID" value="EWS83060.1"/>
    <property type="molecule type" value="Genomic_DNA"/>
</dbReference>
<dbReference type="PANTHER" id="PTHR43701:SF12">
    <property type="entry name" value="MEMBRANE TRANSPORTER PROTEIN YTNM-RELATED"/>
    <property type="match status" value="1"/>
</dbReference>
<feature type="transmembrane region" description="Helical" evidence="6">
    <location>
        <begin position="28"/>
        <end position="50"/>
    </location>
</feature>
<feature type="transmembrane region" description="Helical" evidence="6">
    <location>
        <begin position="71"/>
        <end position="93"/>
    </location>
</feature>
<keyword evidence="3 6" id="KW-0812">Transmembrane</keyword>
<dbReference type="AlphaFoldDB" id="Z9JXI1"/>
<evidence type="ECO:0000256" key="2">
    <source>
        <dbReference type="ARBA" id="ARBA00009142"/>
    </source>
</evidence>
<feature type="transmembrane region" description="Helical" evidence="6">
    <location>
        <begin position="201"/>
        <end position="220"/>
    </location>
</feature>
<feature type="transmembrane region" description="Helical" evidence="6">
    <location>
        <begin position="174"/>
        <end position="195"/>
    </location>
</feature>
<dbReference type="eggNOG" id="COG0730">
    <property type="taxonomic scope" value="Bacteria"/>
</dbReference>
<comment type="similarity">
    <text evidence="2 6">Belongs to the 4-toluene sulfonate uptake permease (TSUP) (TC 2.A.102) family.</text>
</comment>
<proteinExistence type="inferred from homology"/>
<keyword evidence="8" id="KW-1185">Reference proteome</keyword>
<accession>Z9JXI1</accession>
<feature type="transmembrane region" description="Helical" evidence="6">
    <location>
        <begin position="99"/>
        <end position="118"/>
    </location>
</feature>
<evidence type="ECO:0000313" key="8">
    <source>
        <dbReference type="Proteomes" id="UP000023067"/>
    </source>
</evidence>
<evidence type="ECO:0000256" key="5">
    <source>
        <dbReference type="ARBA" id="ARBA00023136"/>
    </source>
</evidence>
<evidence type="ECO:0000256" key="6">
    <source>
        <dbReference type="RuleBase" id="RU363041"/>
    </source>
</evidence>
<keyword evidence="5 6" id="KW-0472">Membrane</keyword>
<dbReference type="PATRIC" id="fig|396014.3.peg.76"/>
<dbReference type="InterPro" id="IPR051598">
    <property type="entry name" value="TSUP/Inactive_protease-like"/>
</dbReference>
<sequence>MELLLTGLAGLLAQTVDGALGMGFGITSASLLLATGMAPALVSASVKVAQLGTTLASGASHWRAGNVDPRIVLRLAVPGGIGALTGAVLLSYLSTAAAAPVMSLLLLVLGVLVIIRFVRRRAAAASEAAAAPRSRLLVPLGMVGGLVDATGGGGWGPVVTSTLLTTGAAAPRRVIGSVCTAEFVVTASASIGFVLGLGVGGFPLGMILALMAGGVIAAPFAARLAGRLPAPVLGVCVGTLIISLNAGTVLAAAGLPGGAAALAHAGIVIACLGVLARTVLRHRRAARSPESAPAAPAPVPAEIA</sequence>
<gene>
    <name evidence="7" type="ORF">BF93_00395</name>
</gene>
<comment type="caution">
    <text evidence="7">The sequence shown here is derived from an EMBL/GenBank/DDBJ whole genome shotgun (WGS) entry which is preliminary data.</text>
</comment>
<protein>
    <recommendedName>
        <fullName evidence="6">Probable membrane transporter protein</fullName>
    </recommendedName>
</protein>
<dbReference type="OrthoDB" id="45564at2"/>
<keyword evidence="4 6" id="KW-1133">Transmembrane helix</keyword>
<keyword evidence="6" id="KW-1003">Cell membrane</keyword>
<dbReference type="Pfam" id="PF01925">
    <property type="entry name" value="TauE"/>
    <property type="match status" value="1"/>
</dbReference>